<evidence type="ECO:0000313" key="2">
    <source>
        <dbReference type="EMBL" id="MFD2921040.1"/>
    </source>
</evidence>
<feature type="chain" id="PRO_5046834141" evidence="1">
    <location>
        <begin position="23"/>
        <end position="161"/>
    </location>
</feature>
<reference evidence="3" key="1">
    <citation type="journal article" date="2019" name="Int. J. Syst. Evol. Microbiol.">
        <title>The Global Catalogue of Microorganisms (GCM) 10K type strain sequencing project: providing services to taxonomists for standard genome sequencing and annotation.</title>
        <authorList>
            <consortium name="The Broad Institute Genomics Platform"/>
            <consortium name="The Broad Institute Genome Sequencing Center for Infectious Disease"/>
            <person name="Wu L."/>
            <person name="Ma J."/>
        </authorList>
    </citation>
    <scope>NUCLEOTIDE SEQUENCE [LARGE SCALE GENOMIC DNA]</scope>
    <source>
        <strain evidence="3">KCTC 23299</strain>
    </source>
</reference>
<keyword evidence="3" id="KW-1185">Reference proteome</keyword>
<accession>A0ABW6A985</accession>
<protein>
    <submittedName>
        <fullName evidence="2">Uncharacterized protein</fullName>
    </submittedName>
</protein>
<evidence type="ECO:0000256" key="1">
    <source>
        <dbReference type="SAM" id="SignalP"/>
    </source>
</evidence>
<comment type="caution">
    <text evidence="2">The sequence shown here is derived from an EMBL/GenBank/DDBJ whole genome shotgun (WGS) entry which is preliminary data.</text>
</comment>
<dbReference type="RefSeq" id="WP_386100571.1">
    <property type="nucleotide sequence ID" value="NZ_JBHUOZ010000003.1"/>
</dbReference>
<dbReference type="Proteomes" id="UP001597511">
    <property type="component" value="Unassembled WGS sequence"/>
</dbReference>
<evidence type="ECO:0000313" key="3">
    <source>
        <dbReference type="Proteomes" id="UP001597511"/>
    </source>
</evidence>
<proteinExistence type="predicted"/>
<dbReference type="EMBL" id="JBHUOZ010000003">
    <property type="protein sequence ID" value="MFD2921040.1"/>
    <property type="molecule type" value="Genomic_DNA"/>
</dbReference>
<feature type="signal peptide" evidence="1">
    <location>
        <begin position="1"/>
        <end position="22"/>
    </location>
</feature>
<name>A0ABW6A985_9BACT</name>
<gene>
    <name evidence="2" type="ORF">ACFS6H_15045</name>
</gene>
<organism evidence="2 3">
    <name type="scientific">Terrimonas rubra</name>
    <dbReference type="NCBI Taxonomy" id="1035890"/>
    <lineage>
        <taxon>Bacteria</taxon>
        <taxon>Pseudomonadati</taxon>
        <taxon>Bacteroidota</taxon>
        <taxon>Chitinophagia</taxon>
        <taxon>Chitinophagales</taxon>
        <taxon>Chitinophagaceae</taxon>
        <taxon>Terrimonas</taxon>
    </lineage>
</organism>
<keyword evidence="1" id="KW-0732">Signal</keyword>
<sequence length="161" mass="17720">MSYLKATFIVLALCCVGITSNAQDNKTFIPVNEPDANMPKLFSSLPSQIPVSINNFNAATTGRKAKDAPVQLVAGKKMPVTFNGTVVSTTSKYDGAIETTIIRLTNYEGATLTLSTLTDKEGNKTYTGRIISMKHGDVYELQQVNNEYQFVKKDFNLFVHE</sequence>